<keyword evidence="3" id="KW-1185">Reference proteome</keyword>
<comment type="caution">
    <text evidence="2">The sequence shown here is derived from an EMBL/GenBank/DDBJ whole genome shotgun (WGS) entry which is preliminary data.</text>
</comment>
<dbReference type="Gene3D" id="3.80.10.10">
    <property type="entry name" value="Ribonuclease Inhibitor"/>
    <property type="match status" value="1"/>
</dbReference>
<dbReference type="PANTHER" id="PTHR34145">
    <property type="entry name" value="OS02G0105600 PROTEIN"/>
    <property type="match status" value="1"/>
</dbReference>
<dbReference type="Pfam" id="PF23622">
    <property type="entry name" value="LRR_At1g61320_AtMIF1"/>
    <property type="match status" value="1"/>
</dbReference>
<protein>
    <recommendedName>
        <fullName evidence="1">At1g61320/AtMIF1 LRR domain-containing protein</fullName>
    </recommendedName>
</protein>
<evidence type="ECO:0000259" key="1">
    <source>
        <dbReference type="Pfam" id="PF23622"/>
    </source>
</evidence>
<evidence type="ECO:0000313" key="3">
    <source>
        <dbReference type="Proteomes" id="UP001054889"/>
    </source>
</evidence>
<dbReference type="PANTHER" id="PTHR34145:SF34">
    <property type="entry name" value="OS05G0571700 PROTEIN"/>
    <property type="match status" value="1"/>
</dbReference>
<gene>
    <name evidence="2" type="primary">ga02706</name>
    <name evidence="2" type="ORF">PR202_ga02706</name>
</gene>
<feature type="domain" description="At1g61320/AtMIF1 LRR" evidence="1">
    <location>
        <begin position="54"/>
        <end position="200"/>
    </location>
</feature>
<accession>A0AAV5BLN3</accession>
<dbReference type="InterPro" id="IPR053772">
    <property type="entry name" value="At1g61320/At1g61330-like"/>
</dbReference>
<dbReference type="Proteomes" id="UP001054889">
    <property type="component" value="Unassembled WGS sequence"/>
</dbReference>
<reference evidence="2" key="2">
    <citation type="submission" date="2021-12" db="EMBL/GenBank/DDBJ databases">
        <title>Resequencing data analysis of finger millet.</title>
        <authorList>
            <person name="Hatakeyama M."/>
            <person name="Aluri S."/>
            <person name="Balachadran M.T."/>
            <person name="Sivarajan S.R."/>
            <person name="Poveda L."/>
            <person name="Shimizu-Inatsugi R."/>
            <person name="Schlapbach R."/>
            <person name="Sreeman S.M."/>
            <person name="Shimizu K.K."/>
        </authorList>
    </citation>
    <scope>NUCLEOTIDE SEQUENCE</scope>
</reference>
<evidence type="ECO:0000313" key="2">
    <source>
        <dbReference type="EMBL" id="GJM86812.1"/>
    </source>
</evidence>
<dbReference type="InterPro" id="IPR032675">
    <property type="entry name" value="LRR_dom_sf"/>
</dbReference>
<sequence length="254" mass="28383">MRDATRVACVSRAFAHSWRYRSNLFFSEEALDIDVNTCREDTKMREFTNKVDCILKRHSGIGVKTLRFEVGDIHSAKDCCYLYHLDSWLHSAVEPGIEELDLTLSGRNAQYNFPCSLLFGGTGDSLLHLVLASCHFHPTELVCLKSLTRLSLEKVDILEDELEFVLSNSFSLEQLELSHCNNIICLKIPCLQRLSSLEASTEGQSSAWSSMPRRLSAPGELLVTVASVAACAAPQKSRARGLWSFVNIAVQWVA</sequence>
<name>A0AAV5BLN3_ELECO</name>
<organism evidence="2 3">
    <name type="scientific">Eleusine coracana subsp. coracana</name>
    <dbReference type="NCBI Taxonomy" id="191504"/>
    <lineage>
        <taxon>Eukaryota</taxon>
        <taxon>Viridiplantae</taxon>
        <taxon>Streptophyta</taxon>
        <taxon>Embryophyta</taxon>
        <taxon>Tracheophyta</taxon>
        <taxon>Spermatophyta</taxon>
        <taxon>Magnoliopsida</taxon>
        <taxon>Liliopsida</taxon>
        <taxon>Poales</taxon>
        <taxon>Poaceae</taxon>
        <taxon>PACMAD clade</taxon>
        <taxon>Chloridoideae</taxon>
        <taxon>Cynodonteae</taxon>
        <taxon>Eleusininae</taxon>
        <taxon>Eleusine</taxon>
    </lineage>
</organism>
<dbReference type="AlphaFoldDB" id="A0AAV5BLN3"/>
<reference evidence="2" key="1">
    <citation type="journal article" date="2018" name="DNA Res.">
        <title>Multiple hybrid de novo genome assembly of finger millet, an orphan allotetraploid crop.</title>
        <authorList>
            <person name="Hatakeyama M."/>
            <person name="Aluri S."/>
            <person name="Balachadran M.T."/>
            <person name="Sivarajan S.R."/>
            <person name="Patrignani A."/>
            <person name="Gruter S."/>
            <person name="Poveda L."/>
            <person name="Shimizu-Inatsugi R."/>
            <person name="Baeten J."/>
            <person name="Francoijs K.J."/>
            <person name="Nataraja K.N."/>
            <person name="Reddy Y.A.N."/>
            <person name="Phadnis S."/>
            <person name="Ravikumar R.L."/>
            <person name="Schlapbach R."/>
            <person name="Sreeman S.M."/>
            <person name="Shimizu K.K."/>
        </authorList>
    </citation>
    <scope>NUCLEOTIDE SEQUENCE</scope>
</reference>
<dbReference type="SUPFAM" id="SSF52047">
    <property type="entry name" value="RNI-like"/>
    <property type="match status" value="1"/>
</dbReference>
<proteinExistence type="predicted"/>
<dbReference type="EMBL" id="BQKI01000001">
    <property type="protein sequence ID" value="GJM86812.1"/>
    <property type="molecule type" value="Genomic_DNA"/>
</dbReference>
<dbReference type="InterPro" id="IPR055357">
    <property type="entry name" value="LRR_At1g61320_AtMIF1"/>
</dbReference>